<evidence type="ECO:0000313" key="1">
    <source>
        <dbReference type="EMBL" id="EEG33593.1"/>
    </source>
</evidence>
<proteinExistence type="predicted"/>
<organism evidence="1 2">
    <name type="scientific">Neisseria flavescens NRL30031/H210</name>
    <dbReference type="NCBI Taxonomy" id="546264"/>
    <lineage>
        <taxon>Bacteria</taxon>
        <taxon>Pseudomonadati</taxon>
        <taxon>Pseudomonadota</taxon>
        <taxon>Betaproteobacteria</taxon>
        <taxon>Neisseriales</taxon>
        <taxon>Neisseriaceae</taxon>
        <taxon>Neisseria</taxon>
    </lineage>
</organism>
<dbReference type="AlphaFoldDB" id="C0EMX1"/>
<accession>C0EMX1</accession>
<evidence type="ECO:0008006" key="3">
    <source>
        <dbReference type="Google" id="ProtNLM"/>
    </source>
</evidence>
<reference evidence="1 2" key="1">
    <citation type="submission" date="2009-01" db="EMBL/GenBank/DDBJ databases">
        <authorList>
            <person name="Fulton L."/>
            <person name="Clifton S."/>
            <person name="Chinwalla A.T."/>
            <person name="Mitreva M."/>
            <person name="Sodergren E."/>
            <person name="Weinstock G."/>
            <person name="Clifton S."/>
            <person name="Dooling D.J."/>
            <person name="Fulton B."/>
            <person name="Minx P."/>
            <person name="Pepin K.H."/>
            <person name="Johnson M."/>
            <person name="Bhonagiri V."/>
            <person name="Nash W.E."/>
            <person name="Mardis E.R."/>
            <person name="Wilson R.K."/>
        </authorList>
    </citation>
    <scope>NUCLEOTIDE SEQUENCE [LARGE SCALE GENOMIC DNA]</scope>
    <source>
        <strain evidence="1 2">NRL30031/H210</strain>
    </source>
</reference>
<dbReference type="Gene3D" id="3.40.470.10">
    <property type="entry name" value="Uracil-DNA glycosylase-like domain"/>
    <property type="match status" value="1"/>
</dbReference>
<protein>
    <recommendedName>
        <fullName evidence="3">Uracil-DNA glycosylase family protein</fullName>
    </recommendedName>
</protein>
<name>C0EMX1_NEIFL</name>
<comment type="caution">
    <text evidence="1">The sequence shown here is derived from an EMBL/GenBank/DDBJ whole genome shotgun (WGS) entry which is preliminary data.</text>
</comment>
<dbReference type="eggNOG" id="COG3663">
    <property type="taxonomic scope" value="Bacteria"/>
</dbReference>
<dbReference type="Proteomes" id="UP000004457">
    <property type="component" value="Unassembled WGS sequence"/>
</dbReference>
<keyword evidence="2" id="KW-1185">Reference proteome</keyword>
<dbReference type="CDD" id="cd10032">
    <property type="entry name" value="UDG-F6_HDG"/>
    <property type="match status" value="1"/>
</dbReference>
<dbReference type="InterPro" id="IPR036895">
    <property type="entry name" value="Uracil-DNA_glycosylase-like_sf"/>
</dbReference>
<gene>
    <name evidence="1" type="ORF">NEIFLAOT_01298</name>
</gene>
<dbReference type="SUPFAM" id="SSF52141">
    <property type="entry name" value="Uracil-DNA glycosylase-like"/>
    <property type="match status" value="1"/>
</dbReference>
<evidence type="ECO:0000313" key="2">
    <source>
        <dbReference type="Proteomes" id="UP000004457"/>
    </source>
</evidence>
<sequence>MKNNRNTDMQEPIVESHPFAALLPPQATVMMMGTFPPKEEKHAMQFHYPNFQNDMWRVYGLVFFGDAVHFQKQGEKAFDADKIKAFLSEKGIASCPTVLKAIREHGNASDKFLKVIETVDLAAVLAQMPECCHLCTTGGKATEVLLEIQGSGMKMPKAGETVPFPYAGRELTLTRLPSTSRAYPLSLAKKAAAYRAFFEMAGLTVFQE</sequence>
<dbReference type="EMBL" id="ACEN01000062">
    <property type="protein sequence ID" value="EEG33593.1"/>
    <property type="molecule type" value="Genomic_DNA"/>
</dbReference>